<dbReference type="InterPro" id="IPR017970">
    <property type="entry name" value="Homeobox_CS"/>
</dbReference>
<dbReference type="SUPFAM" id="SSF46689">
    <property type="entry name" value="Homeodomain-like"/>
    <property type="match status" value="1"/>
</dbReference>
<dbReference type="GO" id="GO:0000981">
    <property type="term" value="F:DNA-binding transcription factor activity, RNA polymerase II-specific"/>
    <property type="evidence" value="ECO:0007669"/>
    <property type="project" value="InterPro"/>
</dbReference>
<evidence type="ECO:0000256" key="4">
    <source>
        <dbReference type="ARBA" id="ARBA00023242"/>
    </source>
</evidence>
<dbReference type="AlphaFoldDB" id="A0A6G0SZV9"/>
<name>A0A6G0SZV9_APHGL</name>
<keyword evidence="3 5" id="KW-0371">Homeobox</keyword>
<dbReference type="InterPro" id="IPR009057">
    <property type="entry name" value="Homeodomain-like_sf"/>
</dbReference>
<dbReference type="OrthoDB" id="6159439at2759"/>
<feature type="non-terminal residue" evidence="9">
    <location>
        <position position="1"/>
    </location>
</feature>
<feature type="region of interest" description="Disordered" evidence="7">
    <location>
        <begin position="1"/>
        <end position="44"/>
    </location>
</feature>
<evidence type="ECO:0000256" key="2">
    <source>
        <dbReference type="ARBA" id="ARBA00023125"/>
    </source>
</evidence>
<feature type="region of interest" description="Disordered" evidence="7">
    <location>
        <begin position="196"/>
        <end position="231"/>
    </location>
</feature>
<evidence type="ECO:0000256" key="5">
    <source>
        <dbReference type="PROSITE-ProRule" id="PRU00108"/>
    </source>
</evidence>
<proteinExistence type="predicted"/>
<dbReference type="SMART" id="SM00389">
    <property type="entry name" value="HOX"/>
    <property type="match status" value="1"/>
</dbReference>
<feature type="domain" description="Homeobox" evidence="8">
    <location>
        <begin position="323"/>
        <end position="383"/>
    </location>
</feature>
<sequence>DRGASSYTDGPCAPFAGSTEPVSDWPIFGRLGRGSPRVRPGGIPVRGRRLRRVIGVRRAARQDRRSISDRKDTSPRGDGLQRTTTMHTTNAALTGCTAMDQFADEYLPQHRYAAAAACTTAASDYHCGSNPSECEPAAAAYPHHHHPHKDGGEYFAEPYYYDTAIAAAGYCGGYGGPYDAYGGGGGGGDNNWSSSSPLEYSSSSGAVVDGPQWNWTPSDAAGPPQLTPLTLHPPPPAPVPLQAPEPVGFCDVVDDFRSAEHGLLQFQPGRVPADQTTCSGTAATSAAADQLLFFKSTLNDKPIVNRGDQKKSISKSSTNQRQRAKRKPRVLFSQDVISELEHRFNQQRYLSATERESMALRLRLTPTQVKIWFQNRRYKSKKLITSDCLTSDNNKKPPRRQFPVIKHCYTELTSLITNNNHNFNHNNKYFNI</sequence>
<dbReference type="PRINTS" id="PR00024">
    <property type="entry name" value="HOMEOBOX"/>
</dbReference>
<comment type="caution">
    <text evidence="9">The sequence shown here is derived from an EMBL/GenBank/DDBJ whole genome shotgun (WGS) entry which is preliminary data.</text>
</comment>
<evidence type="ECO:0000256" key="7">
    <source>
        <dbReference type="SAM" id="MobiDB-lite"/>
    </source>
</evidence>
<dbReference type="EMBL" id="VYZN01000079">
    <property type="protein sequence ID" value="KAE9523494.1"/>
    <property type="molecule type" value="Genomic_DNA"/>
</dbReference>
<dbReference type="PANTHER" id="PTHR24340">
    <property type="entry name" value="HOMEOBOX PROTEIN NKX"/>
    <property type="match status" value="1"/>
</dbReference>
<dbReference type="Pfam" id="PF00046">
    <property type="entry name" value="Homeodomain"/>
    <property type="match status" value="1"/>
</dbReference>
<evidence type="ECO:0000256" key="1">
    <source>
        <dbReference type="ARBA" id="ARBA00004123"/>
    </source>
</evidence>
<dbReference type="InterPro" id="IPR020479">
    <property type="entry name" value="HD_metazoa"/>
</dbReference>
<dbReference type="InterPro" id="IPR050394">
    <property type="entry name" value="Homeobox_NK-like"/>
</dbReference>
<feature type="region of interest" description="Disordered" evidence="7">
    <location>
        <begin position="303"/>
        <end position="328"/>
    </location>
</feature>
<dbReference type="Gene3D" id="1.10.10.60">
    <property type="entry name" value="Homeodomain-like"/>
    <property type="match status" value="1"/>
</dbReference>
<comment type="subcellular location">
    <subcellularLocation>
        <location evidence="1 5 6">Nucleus</location>
    </subcellularLocation>
</comment>
<gene>
    <name evidence="9" type="ORF">AGLY_016046</name>
</gene>
<dbReference type="PROSITE" id="PS00027">
    <property type="entry name" value="HOMEOBOX_1"/>
    <property type="match status" value="1"/>
</dbReference>
<feature type="compositionally biased region" description="Low complexity" evidence="7">
    <location>
        <begin position="29"/>
        <end position="44"/>
    </location>
</feature>
<reference evidence="9 10" key="1">
    <citation type="submission" date="2019-08" db="EMBL/GenBank/DDBJ databases">
        <title>The genome of the soybean aphid Biotype 1, its phylome, world population structure and adaptation to the North American continent.</title>
        <authorList>
            <person name="Giordano R."/>
            <person name="Donthu R.K."/>
            <person name="Hernandez A.G."/>
            <person name="Wright C.L."/>
            <person name="Zimin A.V."/>
        </authorList>
    </citation>
    <scope>NUCLEOTIDE SEQUENCE [LARGE SCALE GENOMIC DNA]</scope>
    <source>
        <tissue evidence="9">Whole aphids</tissue>
    </source>
</reference>
<dbReference type="InterPro" id="IPR001356">
    <property type="entry name" value="HD"/>
</dbReference>
<dbReference type="GO" id="GO:0030154">
    <property type="term" value="P:cell differentiation"/>
    <property type="evidence" value="ECO:0007669"/>
    <property type="project" value="TreeGrafter"/>
</dbReference>
<dbReference type="CDD" id="cd00086">
    <property type="entry name" value="homeodomain"/>
    <property type="match status" value="1"/>
</dbReference>
<dbReference type="Proteomes" id="UP000475862">
    <property type="component" value="Unassembled WGS sequence"/>
</dbReference>
<protein>
    <recommendedName>
        <fullName evidence="8">Homeobox domain-containing protein</fullName>
    </recommendedName>
</protein>
<evidence type="ECO:0000313" key="9">
    <source>
        <dbReference type="EMBL" id="KAE9523494.1"/>
    </source>
</evidence>
<feature type="region of interest" description="Disordered" evidence="7">
    <location>
        <begin position="56"/>
        <end position="83"/>
    </location>
</feature>
<feature type="compositionally biased region" description="Basic and acidic residues" evidence="7">
    <location>
        <begin position="60"/>
        <end position="75"/>
    </location>
</feature>
<accession>A0A6G0SZV9</accession>
<dbReference type="GO" id="GO:0000978">
    <property type="term" value="F:RNA polymerase II cis-regulatory region sequence-specific DNA binding"/>
    <property type="evidence" value="ECO:0007669"/>
    <property type="project" value="TreeGrafter"/>
</dbReference>
<evidence type="ECO:0000256" key="6">
    <source>
        <dbReference type="RuleBase" id="RU000682"/>
    </source>
</evidence>
<evidence type="ECO:0000256" key="3">
    <source>
        <dbReference type="ARBA" id="ARBA00023155"/>
    </source>
</evidence>
<dbReference type="GO" id="GO:0005634">
    <property type="term" value="C:nucleus"/>
    <property type="evidence" value="ECO:0007669"/>
    <property type="project" value="UniProtKB-SubCell"/>
</dbReference>
<organism evidence="9 10">
    <name type="scientific">Aphis glycines</name>
    <name type="common">Soybean aphid</name>
    <dbReference type="NCBI Taxonomy" id="307491"/>
    <lineage>
        <taxon>Eukaryota</taxon>
        <taxon>Metazoa</taxon>
        <taxon>Ecdysozoa</taxon>
        <taxon>Arthropoda</taxon>
        <taxon>Hexapoda</taxon>
        <taxon>Insecta</taxon>
        <taxon>Pterygota</taxon>
        <taxon>Neoptera</taxon>
        <taxon>Paraneoptera</taxon>
        <taxon>Hemiptera</taxon>
        <taxon>Sternorrhyncha</taxon>
        <taxon>Aphidomorpha</taxon>
        <taxon>Aphidoidea</taxon>
        <taxon>Aphididae</taxon>
        <taxon>Aphidini</taxon>
        <taxon>Aphis</taxon>
        <taxon>Aphis</taxon>
    </lineage>
</organism>
<keyword evidence="10" id="KW-1185">Reference proteome</keyword>
<feature type="DNA-binding region" description="Homeobox" evidence="5">
    <location>
        <begin position="325"/>
        <end position="384"/>
    </location>
</feature>
<evidence type="ECO:0000259" key="8">
    <source>
        <dbReference type="PROSITE" id="PS50071"/>
    </source>
</evidence>
<evidence type="ECO:0000313" key="10">
    <source>
        <dbReference type="Proteomes" id="UP000475862"/>
    </source>
</evidence>
<keyword evidence="2 5" id="KW-0238">DNA-binding</keyword>
<dbReference type="PROSITE" id="PS50071">
    <property type="entry name" value="HOMEOBOX_2"/>
    <property type="match status" value="1"/>
</dbReference>
<keyword evidence="4 5" id="KW-0539">Nucleus</keyword>